<evidence type="ECO:0000313" key="3">
    <source>
        <dbReference type="Proteomes" id="UP000178774"/>
    </source>
</evidence>
<accession>A0A1G2HW54</accession>
<dbReference type="EMBL" id="MHOP01000002">
    <property type="protein sequence ID" value="OGZ66687.1"/>
    <property type="molecule type" value="Genomic_DNA"/>
</dbReference>
<name>A0A1G2HW54_9BACT</name>
<reference evidence="2 3" key="1">
    <citation type="journal article" date="2016" name="Nat. Commun.">
        <title>Thousands of microbial genomes shed light on interconnected biogeochemical processes in an aquifer system.</title>
        <authorList>
            <person name="Anantharaman K."/>
            <person name="Brown C.T."/>
            <person name="Hug L.A."/>
            <person name="Sharon I."/>
            <person name="Castelle C.J."/>
            <person name="Probst A.J."/>
            <person name="Thomas B.C."/>
            <person name="Singh A."/>
            <person name="Wilkins M.J."/>
            <person name="Karaoz U."/>
            <person name="Brodie E.L."/>
            <person name="Williams K.H."/>
            <person name="Hubbard S.S."/>
            <person name="Banfield J.F."/>
        </authorList>
    </citation>
    <scope>NUCLEOTIDE SEQUENCE [LARGE SCALE GENOMIC DNA]</scope>
</reference>
<sequence length="185" mass="20881">MINLLPLQEKKELLAQKNQKLAAVLAYMGLAALACFALILLSLYFYVLTEVAYHREILRSAKNTYQTNDFLSYKNIISQSNQALLKLDNFYKKEVRFSGALKTVSDIPKPADLRVTDITMEPGTKNTIKMGIGGVADSRESLLAFKDSIQQQKSVTNVYFPPDNWIKPKDINFYLTLEVMPPNGP</sequence>
<keyword evidence="1" id="KW-1133">Transmembrane helix</keyword>
<keyword evidence="1" id="KW-0472">Membrane</keyword>
<evidence type="ECO:0000313" key="2">
    <source>
        <dbReference type="EMBL" id="OGZ66687.1"/>
    </source>
</evidence>
<dbReference type="AlphaFoldDB" id="A0A1G2HW54"/>
<organism evidence="2 3">
    <name type="scientific">Candidatus Staskawiczbacteria bacterium RIFCSPHIGHO2_01_FULL_41_41</name>
    <dbReference type="NCBI Taxonomy" id="1802203"/>
    <lineage>
        <taxon>Bacteria</taxon>
        <taxon>Candidatus Staskawicziibacteriota</taxon>
    </lineage>
</organism>
<evidence type="ECO:0008006" key="4">
    <source>
        <dbReference type="Google" id="ProtNLM"/>
    </source>
</evidence>
<dbReference type="Proteomes" id="UP000178774">
    <property type="component" value="Unassembled WGS sequence"/>
</dbReference>
<protein>
    <recommendedName>
        <fullName evidence="4">Fimbrial assembly protein</fullName>
    </recommendedName>
</protein>
<feature type="transmembrane region" description="Helical" evidence="1">
    <location>
        <begin position="21"/>
        <end position="47"/>
    </location>
</feature>
<gene>
    <name evidence="2" type="ORF">A2822_00625</name>
</gene>
<proteinExistence type="predicted"/>
<keyword evidence="1" id="KW-0812">Transmembrane</keyword>
<comment type="caution">
    <text evidence="2">The sequence shown here is derived from an EMBL/GenBank/DDBJ whole genome shotgun (WGS) entry which is preliminary data.</text>
</comment>
<evidence type="ECO:0000256" key="1">
    <source>
        <dbReference type="SAM" id="Phobius"/>
    </source>
</evidence>